<dbReference type="PROSITE" id="PS51257">
    <property type="entry name" value="PROKAR_LIPOPROTEIN"/>
    <property type="match status" value="1"/>
</dbReference>
<keyword evidence="1" id="KW-0732">Signal</keyword>
<evidence type="ECO:0000313" key="3">
    <source>
        <dbReference type="Proteomes" id="UP001283361"/>
    </source>
</evidence>
<feature type="signal peptide" evidence="1">
    <location>
        <begin position="1"/>
        <end position="24"/>
    </location>
</feature>
<reference evidence="2" key="1">
    <citation type="journal article" date="2023" name="G3 (Bethesda)">
        <title>A reference genome for the long-term kleptoplast-retaining sea slug Elysia crispata morphotype clarki.</title>
        <authorList>
            <person name="Eastman K.E."/>
            <person name="Pendleton A.L."/>
            <person name="Shaikh M.A."/>
            <person name="Suttiyut T."/>
            <person name="Ogas R."/>
            <person name="Tomko P."/>
            <person name="Gavelis G."/>
            <person name="Widhalm J.R."/>
            <person name="Wisecaver J.H."/>
        </authorList>
    </citation>
    <scope>NUCLEOTIDE SEQUENCE</scope>
    <source>
        <strain evidence="2">ECLA1</strain>
    </source>
</reference>
<organism evidence="2 3">
    <name type="scientific">Elysia crispata</name>
    <name type="common">lettuce slug</name>
    <dbReference type="NCBI Taxonomy" id="231223"/>
    <lineage>
        <taxon>Eukaryota</taxon>
        <taxon>Metazoa</taxon>
        <taxon>Spiralia</taxon>
        <taxon>Lophotrochozoa</taxon>
        <taxon>Mollusca</taxon>
        <taxon>Gastropoda</taxon>
        <taxon>Heterobranchia</taxon>
        <taxon>Euthyneura</taxon>
        <taxon>Panpulmonata</taxon>
        <taxon>Sacoglossa</taxon>
        <taxon>Placobranchoidea</taxon>
        <taxon>Plakobranchidae</taxon>
        <taxon>Elysia</taxon>
    </lineage>
</organism>
<proteinExistence type="predicted"/>
<keyword evidence="3" id="KW-1185">Reference proteome</keyword>
<sequence>MVNSCFRRYFMCLAALICACSVLCKIFIPLCSDIFPRHCNQCYHQEDEPQSKHRPPLPRALDLVLQVDIHNSKSNTFIRQRLEEKCLCQDQLCTNKIEP</sequence>
<comment type="caution">
    <text evidence="2">The sequence shown here is derived from an EMBL/GenBank/DDBJ whole genome shotgun (WGS) entry which is preliminary data.</text>
</comment>
<protein>
    <submittedName>
        <fullName evidence="2">Uncharacterized protein</fullName>
    </submittedName>
</protein>
<dbReference type="Proteomes" id="UP001283361">
    <property type="component" value="Unassembled WGS sequence"/>
</dbReference>
<dbReference type="AlphaFoldDB" id="A0AAE0Z391"/>
<evidence type="ECO:0000313" key="2">
    <source>
        <dbReference type="EMBL" id="KAK3761336.1"/>
    </source>
</evidence>
<gene>
    <name evidence="2" type="ORF">RRG08_060906</name>
</gene>
<evidence type="ECO:0000256" key="1">
    <source>
        <dbReference type="SAM" id="SignalP"/>
    </source>
</evidence>
<name>A0AAE0Z391_9GAST</name>
<accession>A0AAE0Z391</accession>
<dbReference type="EMBL" id="JAWDGP010004908">
    <property type="protein sequence ID" value="KAK3761336.1"/>
    <property type="molecule type" value="Genomic_DNA"/>
</dbReference>
<feature type="chain" id="PRO_5042286897" evidence="1">
    <location>
        <begin position="25"/>
        <end position="99"/>
    </location>
</feature>